<name>A0A915L6S4_ROMCU</name>
<evidence type="ECO:0000313" key="4">
    <source>
        <dbReference type="WBParaSite" id="nRc.2.0.1.t46820-RA"/>
    </source>
</evidence>
<organism evidence="3 4">
    <name type="scientific">Romanomermis culicivorax</name>
    <name type="common">Nematode worm</name>
    <dbReference type="NCBI Taxonomy" id="13658"/>
    <lineage>
        <taxon>Eukaryota</taxon>
        <taxon>Metazoa</taxon>
        <taxon>Ecdysozoa</taxon>
        <taxon>Nematoda</taxon>
        <taxon>Enoplea</taxon>
        <taxon>Dorylaimia</taxon>
        <taxon>Mermithida</taxon>
        <taxon>Mermithoidea</taxon>
        <taxon>Mermithidae</taxon>
        <taxon>Romanomermis</taxon>
    </lineage>
</organism>
<sequence>MSNLVGKTLRTPPRSRKQQIGFGREDQREQVDPKDLGINALEKKVELLIKVIESAQDREKEAEEDQQKNISESSYLESRVERMDLLDSFFKRMLVELHWEQCRWEQ</sequence>
<proteinExistence type="predicted"/>
<dbReference type="WBParaSite" id="nRc.2.0.1.t46820-RA">
    <property type="protein sequence ID" value="nRc.2.0.1.t46820-RA"/>
    <property type="gene ID" value="nRc.2.0.1.g46820"/>
</dbReference>
<feature type="compositionally biased region" description="Basic and acidic residues" evidence="2">
    <location>
        <begin position="23"/>
        <end position="35"/>
    </location>
</feature>
<dbReference type="Proteomes" id="UP000887565">
    <property type="component" value="Unplaced"/>
</dbReference>
<feature type="coiled-coil region" evidence="1">
    <location>
        <begin position="38"/>
        <end position="72"/>
    </location>
</feature>
<evidence type="ECO:0000256" key="1">
    <source>
        <dbReference type="SAM" id="Coils"/>
    </source>
</evidence>
<protein>
    <submittedName>
        <fullName evidence="4">Uncharacterized protein</fullName>
    </submittedName>
</protein>
<feature type="region of interest" description="Disordered" evidence="2">
    <location>
        <begin position="1"/>
        <end position="35"/>
    </location>
</feature>
<reference evidence="4" key="1">
    <citation type="submission" date="2022-11" db="UniProtKB">
        <authorList>
            <consortium name="WormBaseParasite"/>
        </authorList>
    </citation>
    <scope>IDENTIFICATION</scope>
</reference>
<evidence type="ECO:0000313" key="3">
    <source>
        <dbReference type="Proteomes" id="UP000887565"/>
    </source>
</evidence>
<accession>A0A915L6S4</accession>
<evidence type="ECO:0000256" key="2">
    <source>
        <dbReference type="SAM" id="MobiDB-lite"/>
    </source>
</evidence>
<keyword evidence="3" id="KW-1185">Reference proteome</keyword>
<keyword evidence="1" id="KW-0175">Coiled coil</keyword>
<dbReference type="AlphaFoldDB" id="A0A915L6S4"/>